<evidence type="ECO:0000313" key="2">
    <source>
        <dbReference type="Proteomes" id="UP000010796"/>
    </source>
</evidence>
<keyword evidence="2" id="KW-1185">Reference proteome</keyword>
<dbReference type="HOGENOM" id="CLU_3308679_0_0_10"/>
<reference evidence="2" key="1">
    <citation type="submission" date="2012-02" db="EMBL/GenBank/DDBJ databases">
        <title>The complete genome of Echinicola vietnamensis DSM 17526.</title>
        <authorList>
            <person name="Lucas S."/>
            <person name="Copeland A."/>
            <person name="Lapidus A."/>
            <person name="Glavina del Rio T."/>
            <person name="Dalin E."/>
            <person name="Tice H."/>
            <person name="Bruce D."/>
            <person name="Goodwin L."/>
            <person name="Pitluck S."/>
            <person name="Peters L."/>
            <person name="Ovchinnikova G."/>
            <person name="Teshima H."/>
            <person name="Kyrpides N."/>
            <person name="Mavromatis K."/>
            <person name="Ivanova N."/>
            <person name="Brettin T."/>
            <person name="Detter J.C."/>
            <person name="Han C."/>
            <person name="Larimer F."/>
            <person name="Land M."/>
            <person name="Hauser L."/>
            <person name="Markowitz V."/>
            <person name="Cheng J.-F."/>
            <person name="Hugenholtz P."/>
            <person name="Woyke T."/>
            <person name="Wu D."/>
            <person name="Brambilla E."/>
            <person name="Klenk H.-P."/>
            <person name="Eisen J.A."/>
        </authorList>
    </citation>
    <scope>NUCLEOTIDE SEQUENCE [LARGE SCALE GENOMIC DNA]</scope>
    <source>
        <strain evidence="2">DSM 17526 / LMG 23754 / KMM 6221</strain>
    </source>
</reference>
<dbReference type="STRING" id="926556.Echvi_3844"/>
<protein>
    <submittedName>
        <fullName evidence="1">Uncharacterized protein</fullName>
    </submittedName>
</protein>
<evidence type="ECO:0000313" key="1">
    <source>
        <dbReference type="EMBL" id="AGA80056.1"/>
    </source>
</evidence>
<gene>
    <name evidence="1" type="ordered locus">Echvi_3844</name>
</gene>
<sequence length="39" mass="4565">MNNLIHIAAFNNTMDLLSIERIAMPIFSPRKDFRSLFRA</sequence>
<dbReference type="Proteomes" id="UP000010796">
    <property type="component" value="Chromosome"/>
</dbReference>
<dbReference type="KEGG" id="evi:Echvi_3844"/>
<proteinExistence type="predicted"/>
<dbReference type="AlphaFoldDB" id="L0G4Y5"/>
<name>L0G4Y5_ECHVK</name>
<dbReference type="EMBL" id="CP003346">
    <property type="protein sequence ID" value="AGA80056.1"/>
    <property type="molecule type" value="Genomic_DNA"/>
</dbReference>
<accession>L0G4Y5</accession>
<organism evidence="1 2">
    <name type="scientific">Echinicola vietnamensis (strain DSM 17526 / LMG 23754 / KMM 6221)</name>
    <dbReference type="NCBI Taxonomy" id="926556"/>
    <lineage>
        <taxon>Bacteria</taxon>
        <taxon>Pseudomonadati</taxon>
        <taxon>Bacteroidota</taxon>
        <taxon>Cytophagia</taxon>
        <taxon>Cytophagales</taxon>
        <taxon>Cyclobacteriaceae</taxon>
        <taxon>Echinicola</taxon>
    </lineage>
</organism>